<dbReference type="AlphaFoldDB" id="A0A317YRC6"/>
<feature type="region of interest" description="Disordered" evidence="1">
    <location>
        <begin position="34"/>
        <end position="113"/>
    </location>
</feature>
<feature type="compositionally biased region" description="Acidic residues" evidence="1">
    <location>
        <begin position="77"/>
        <end position="88"/>
    </location>
</feature>
<evidence type="ECO:0000256" key="1">
    <source>
        <dbReference type="SAM" id="MobiDB-lite"/>
    </source>
</evidence>
<evidence type="ECO:0000313" key="2">
    <source>
        <dbReference type="EMBL" id="PWZ75463.1"/>
    </source>
</evidence>
<name>A0A317YRC6_STAPS</name>
<feature type="region of interest" description="Disordered" evidence="1">
    <location>
        <begin position="140"/>
        <end position="186"/>
    </location>
</feature>
<dbReference type="RefSeq" id="WP_031796880.1">
    <property type="nucleotide sequence ID" value="NZ_CP016072.1"/>
</dbReference>
<accession>A0A317YRC6</accession>
<organism evidence="2 3">
    <name type="scientific">Staphylococcus pseudintermedius</name>
    <dbReference type="NCBI Taxonomy" id="283734"/>
    <lineage>
        <taxon>Bacteria</taxon>
        <taxon>Bacillati</taxon>
        <taxon>Bacillota</taxon>
        <taxon>Bacilli</taxon>
        <taxon>Bacillales</taxon>
        <taxon>Staphylococcaceae</taxon>
        <taxon>Staphylococcus</taxon>
        <taxon>Staphylococcus intermedius group</taxon>
    </lineage>
</organism>
<proteinExistence type="predicted"/>
<evidence type="ECO:0000313" key="3">
    <source>
        <dbReference type="Proteomes" id="UP000246800"/>
    </source>
</evidence>
<feature type="compositionally biased region" description="Basic and acidic residues" evidence="1">
    <location>
        <begin position="34"/>
        <end position="63"/>
    </location>
</feature>
<dbReference type="EMBL" id="QEIT01000026">
    <property type="protein sequence ID" value="PWZ75463.1"/>
    <property type="molecule type" value="Genomic_DNA"/>
</dbReference>
<dbReference type="Proteomes" id="UP000246800">
    <property type="component" value="Unassembled WGS sequence"/>
</dbReference>
<feature type="compositionally biased region" description="Acidic residues" evidence="1">
    <location>
        <begin position="146"/>
        <end position="165"/>
    </location>
</feature>
<protein>
    <submittedName>
        <fullName evidence="2">Uncharacterized protein</fullName>
    </submittedName>
</protein>
<feature type="compositionally biased region" description="Basic and acidic residues" evidence="1">
    <location>
        <begin position="89"/>
        <end position="113"/>
    </location>
</feature>
<gene>
    <name evidence="2" type="ORF">DD902_05325</name>
</gene>
<sequence length="186" mass="21191">MKNLLMVLASVALLAVILAAGVFGYKSFTDINNSKEDKNVEEVKSNKEKESKKEAKKEQKNEEQNVEESTELAQEQTIEEQTIEEQTVEENKELDVNAEIAKADKDGDGVATRDEMTPELWELTRQGKFQPTSREIYYQDPNASEKDDEPVTDNEVNNIDDEEERGDVGMDMEQQQRNIDALKESE</sequence>
<comment type="caution">
    <text evidence="2">The sequence shown here is derived from an EMBL/GenBank/DDBJ whole genome shotgun (WGS) entry which is preliminary data.</text>
</comment>
<reference evidence="2 3" key="1">
    <citation type="journal article" date="2018" name="Vet. Microbiol.">
        <title>Clonal diversity and geographic distribution of methicillin-resistant Staphylococcus pseudintermedius from Australian animals: Discovery of novel sequence types.</title>
        <authorList>
            <person name="Worthing K.A."/>
            <person name="Abraham S."/>
            <person name="Coombs G.W."/>
            <person name="Pang S."/>
            <person name="Saputra S."/>
            <person name="Jordan D."/>
            <person name="Trott D.J."/>
            <person name="Norris J.M."/>
        </authorList>
    </citation>
    <scope>NUCLEOTIDE SEQUENCE [LARGE SCALE GENOMIC DNA]</scope>
    <source>
        <strain evidence="2 3">ST525 1</strain>
    </source>
</reference>